<feature type="binding site" evidence="7 8">
    <location>
        <position position="41"/>
    </location>
    <ligand>
        <name>S-adenosyl-L-methionine</name>
        <dbReference type="ChEBI" id="CHEBI:59789"/>
    </ligand>
</feature>
<dbReference type="Proteomes" id="UP000505210">
    <property type="component" value="Chromosome"/>
</dbReference>
<reference evidence="10 11" key="1">
    <citation type="submission" date="2020-05" db="EMBL/GenBank/DDBJ databases">
        <title>Complete genome sequence of of a novel Thermoleptolyngbya strain isolated from hot springs of Ganzi, Sichuan China.</title>
        <authorList>
            <person name="Tang J."/>
            <person name="Daroch M."/>
            <person name="Li L."/>
            <person name="Waleron K."/>
            <person name="Waleron M."/>
            <person name="Waleron M."/>
        </authorList>
    </citation>
    <scope>NUCLEOTIDE SEQUENCE [LARGE SCALE GENOMIC DNA]</scope>
    <source>
        <strain evidence="10 11">PKUAC-SCTA183</strain>
    </source>
</reference>
<gene>
    <name evidence="7 10" type="primary">rsmA</name>
    <name evidence="7" type="synonym">ksgA</name>
    <name evidence="10" type="ORF">HPC62_02390</name>
</gene>
<comment type="similarity">
    <text evidence="7">Belongs to the class I-like SAM-binding methyltransferase superfamily. rRNA adenine N(6)-methyltransferase family. RsmA subfamily.</text>
</comment>
<evidence type="ECO:0000313" key="11">
    <source>
        <dbReference type="Proteomes" id="UP000505210"/>
    </source>
</evidence>
<name>A0A6M8BJM0_9CYAN</name>
<evidence type="ECO:0000256" key="3">
    <source>
        <dbReference type="ARBA" id="ARBA00022603"/>
    </source>
</evidence>
<evidence type="ECO:0000256" key="2">
    <source>
        <dbReference type="ARBA" id="ARBA00022552"/>
    </source>
</evidence>
<evidence type="ECO:0000259" key="9">
    <source>
        <dbReference type="SMART" id="SM00650"/>
    </source>
</evidence>
<proteinExistence type="inferred from homology"/>
<keyword evidence="5 7" id="KW-0949">S-adenosyl-L-methionine</keyword>
<dbReference type="GO" id="GO:0003723">
    <property type="term" value="F:RNA binding"/>
    <property type="evidence" value="ECO:0007669"/>
    <property type="project" value="UniProtKB-UniRule"/>
</dbReference>
<comment type="catalytic activity">
    <reaction evidence="7">
        <text>adenosine(1518)/adenosine(1519) in 16S rRNA + 4 S-adenosyl-L-methionine = N(6)-dimethyladenosine(1518)/N(6)-dimethyladenosine(1519) in 16S rRNA + 4 S-adenosyl-L-homocysteine + 4 H(+)</text>
        <dbReference type="Rhea" id="RHEA:19609"/>
        <dbReference type="Rhea" id="RHEA-COMP:10232"/>
        <dbReference type="Rhea" id="RHEA-COMP:10233"/>
        <dbReference type="ChEBI" id="CHEBI:15378"/>
        <dbReference type="ChEBI" id="CHEBI:57856"/>
        <dbReference type="ChEBI" id="CHEBI:59789"/>
        <dbReference type="ChEBI" id="CHEBI:74411"/>
        <dbReference type="ChEBI" id="CHEBI:74493"/>
        <dbReference type="EC" id="2.1.1.182"/>
    </reaction>
</comment>
<dbReference type="FunFam" id="3.40.50.150:FF:000023">
    <property type="entry name" value="Ribosomal RNA small subunit methyltransferase A"/>
    <property type="match status" value="1"/>
</dbReference>
<dbReference type="EMBL" id="CP053661">
    <property type="protein sequence ID" value="QKD84726.1"/>
    <property type="molecule type" value="Genomic_DNA"/>
</dbReference>
<evidence type="ECO:0000256" key="8">
    <source>
        <dbReference type="PROSITE-ProRule" id="PRU01026"/>
    </source>
</evidence>
<evidence type="ECO:0000313" key="10">
    <source>
        <dbReference type="EMBL" id="QKD84726.1"/>
    </source>
</evidence>
<dbReference type="Gene3D" id="1.10.8.100">
    <property type="entry name" value="Ribosomal RNA adenine dimethylase-like, domain 2"/>
    <property type="match status" value="1"/>
</dbReference>
<feature type="binding site" evidence="7 8">
    <location>
        <position position="87"/>
    </location>
    <ligand>
        <name>S-adenosyl-L-methionine</name>
        <dbReference type="ChEBI" id="CHEBI:59789"/>
    </ligand>
</feature>
<dbReference type="SUPFAM" id="SSF53335">
    <property type="entry name" value="S-adenosyl-L-methionine-dependent methyltransferases"/>
    <property type="match status" value="1"/>
</dbReference>
<evidence type="ECO:0000256" key="5">
    <source>
        <dbReference type="ARBA" id="ARBA00022691"/>
    </source>
</evidence>
<comment type="subcellular location">
    <subcellularLocation>
        <location evidence="7">Cytoplasm</location>
    </subcellularLocation>
</comment>
<feature type="binding site" evidence="7 8">
    <location>
        <position position="16"/>
    </location>
    <ligand>
        <name>S-adenosyl-L-methionine</name>
        <dbReference type="ChEBI" id="CHEBI:59789"/>
    </ligand>
</feature>
<dbReference type="InterPro" id="IPR029063">
    <property type="entry name" value="SAM-dependent_MTases_sf"/>
</dbReference>
<dbReference type="Gene3D" id="3.40.50.150">
    <property type="entry name" value="Vaccinia Virus protein VP39"/>
    <property type="match status" value="1"/>
</dbReference>
<keyword evidence="1 7" id="KW-0963">Cytoplasm</keyword>
<dbReference type="InterPro" id="IPR023165">
    <property type="entry name" value="rRNA_Ade_diMease-like_C"/>
</dbReference>
<dbReference type="InterPro" id="IPR001737">
    <property type="entry name" value="KsgA/Erm"/>
</dbReference>
<dbReference type="FunFam" id="1.10.8.100:FF:000001">
    <property type="entry name" value="Ribosomal RNA small subunit methyltransferase A"/>
    <property type="match status" value="1"/>
</dbReference>
<evidence type="ECO:0000256" key="6">
    <source>
        <dbReference type="ARBA" id="ARBA00022884"/>
    </source>
</evidence>
<dbReference type="PROSITE" id="PS01131">
    <property type="entry name" value="RRNA_A_DIMETH"/>
    <property type="match status" value="1"/>
</dbReference>
<dbReference type="PANTHER" id="PTHR11727:SF7">
    <property type="entry name" value="DIMETHYLADENOSINE TRANSFERASE-RELATED"/>
    <property type="match status" value="1"/>
</dbReference>
<dbReference type="GO" id="GO:0005829">
    <property type="term" value="C:cytosol"/>
    <property type="evidence" value="ECO:0007669"/>
    <property type="project" value="TreeGrafter"/>
</dbReference>
<feature type="binding site" evidence="7 8">
    <location>
        <position position="14"/>
    </location>
    <ligand>
        <name>S-adenosyl-L-methionine</name>
        <dbReference type="ChEBI" id="CHEBI:59789"/>
    </ligand>
</feature>
<dbReference type="AlphaFoldDB" id="A0A6M8BJM0"/>
<dbReference type="InterPro" id="IPR020596">
    <property type="entry name" value="rRNA_Ade_Mease_Trfase_CS"/>
</dbReference>
<dbReference type="EC" id="2.1.1.182" evidence="7"/>
<evidence type="ECO:0000256" key="7">
    <source>
        <dbReference type="HAMAP-Rule" id="MF_00607"/>
    </source>
</evidence>
<protein>
    <recommendedName>
        <fullName evidence="7">Ribosomal RNA small subunit methyltransferase A</fullName>
        <ecNumber evidence="7">2.1.1.182</ecNumber>
    </recommendedName>
    <alternativeName>
        <fullName evidence="7">16S rRNA (adenine(1518)-N(6)/adenine(1519)-N(6))-dimethyltransferase</fullName>
    </alternativeName>
    <alternativeName>
        <fullName evidence="7">16S rRNA dimethyladenosine transferase</fullName>
    </alternativeName>
    <alternativeName>
        <fullName evidence="7">16S rRNA dimethylase</fullName>
    </alternativeName>
    <alternativeName>
        <fullName evidence="7">S-adenosylmethionine-6-N', N'-adenosyl(rRNA) dimethyltransferase</fullName>
    </alternativeName>
</protein>
<dbReference type="InterPro" id="IPR020598">
    <property type="entry name" value="rRNA_Ade_methylase_Trfase_N"/>
</dbReference>
<dbReference type="InterPro" id="IPR011530">
    <property type="entry name" value="rRNA_adenine_dimethylase"/>
</dbReference>
<sequence length="284" mass="31295">MPMAPRTRKQFGQHWLRSDRTLQQIVDAASLSEGDRVLEIGPGTGILTRRLLPLAAAVVAVEIDRDLCKLLAKQLGETPNFLLLQGDFLSLDLDALLANFPQFRQPNKVVANIPYNITGPILERLLGSIAAPNPRPFDSIVLLLQKEVGDRLCASPSSKVYGALSVRVQYLAQCDRICHVPASAFQPPPKVDSVVVRLTPRPFVPAAANPHRLDRLVRLGFATRRKMLRNTLQSAVDKNDLTPLLERLGLNPQARAEDLSVADWVALSNTLLEEREEGGDKGKI</sequence>
<dbReference type="PANTHER" id="PTHR11727">
    <property type="entry name" value="DIMETHYLADENOSINE TRANSFERASE"/>
    <property type="match status" value="1"/>
</dbReference>
<keyword evidence="2 7" id="KW-0698">rRNA processing</keyword>
<dbReference type="CDD" id="cd02440">
    <property type="entry name" value="AdoMet_MTases"/>
    <property type="match status" value="1"/>
</dbReference>
<dbReference type="SMART" id="SM00650">
    <property type="entry name" value="rADc"/>
    <property type="match status" value="1"/>
</dbReference>
<organism evidence="10 11">
    <name type="scientific">Thermoleptolyngbya sichuanensis A183</name>
    <dbReference type="NCBI Taxonomy" id="2737172"/>
    <lineage>
        <taxon>Bacteria</taxon>
        <taxon>Bacillati</taxon>
        <taxon>Cyanobacteriota</taxon>
        <taxon>Cyanophyceae</taxon>
        <taxon>Oculatellales</taxon>
        <taxon>Oculatellaceae</taxon>
        <taxon>Thermoleptolyngbya</taxon>
        <taxon>Thermoleptolyngbya sichuanensis</taxon>
    </lineage>
</organism>
<dbReference type="Pfam" id="PF00398">
    <property type="entry name" value="RrnaAD"/>
    <property type="match status" value="1"/>
</dbReference>
<dbReference type="PROSITE" id="PS51689">
    <property type="entry name" value="SAM_RNA_A_N6_MT"/>
    <property type="match status" value="1"/>
</dbReference>
<keyword evidence="4 7" id="KW-0808">Transferase</keyword>
<comment type="function">
    <text evidence="7">Specifically dimethylates two adjacent adenosines (A1518 and A1519) in the loop of a conserved hairpin near the 3'-end of 16S rRNA in the 30S particle. May play a critical role in biogenesis of 30S subunits.</text>
</comment>
<dbReference type="NCBIfam" id="TIGR00755">
    <property type="entry name" value="ksgA"/>
    <property type="match status" value="1"/>
</dbReference>
<keyword evidence="3 7" id="KW-0489">Methyltransferase</keyword>
<dbReference type="HAMAP" id="MF_00607">
    <property type="entry name" value="16SrRNA_methyltr_A"/>
    <property type="match status" value="1"/>
</dbReference>
<dbReference type="KEGG" id="theu:HPC62_02390"/>
<keyword evidence="6 7" id="KW-0694">RNA-binding</keyword>
<feature type="binding site" evidence="7 8">
    <location>
        <position position="112"/>
    </location>
    <ligand>
        <name>S-adenosyl-L-methionine</name>
        <dbReference type="ChEBI" id="CHEBI:59789"/>
    </ligand>
</feature>
<accession>A0A6M8BJM0</accession>
<feature type="domain" description="Ribosomal RNA adenine methylase transferase N-terminal" evidence="9">
    <location>
        <begin position="21"/>
        <end position="202"/>
    </location>
</feature>
<evidence type="ECO:0000256" key="4">
    <source>
        <dbReference type="ARBA" id="ARBA00022679"/>
    </source>
</evidence>
<keyword evidence="11" id="KW-1185">Reference proteome</keyword>
<feature type="binding site" evidence="7 8">
    <location>
        <position position="62"/>
    </location>
    <ligand>
        <name>S-adenosyl-L-methionine</name>
        <dbReference type="ChEBI" id="CHEBI:59789"/>
    </ligand>
</feature>
<dbReference type="GO" id="GO:0052908">
    <property type="term" value="F:16S rRNA (adenine(1518)-N(6)/adenine(1519)-N(6))-dimethyltransferase activity"/>
    <property type="evidence" value="ECO:0007669"/>
    <property type="project" value="UniProtKB-EC"/>
</dbReference>
<evidence type="ECO:0000256" key="1">
    <source>
        <dbReference type="ARBA" id="ARBA00022490"/>
    </source>
</evidence>